<dbReference type="Proteomes" id="UP000266113">
    <property type="component" value="Unassembled WGS sequence"/>
</dbReference>
<evidence type="ECO:0000313" key="4">
    <source>
        <dbReference type="Proteomes" id="UP000266113"/>
    </source>
</evidence>
<dbReference type="Gene3D" id="3.40.50.720">
    <property type="entry name" value="NAD(P)-binding Rossmann-like Domain"/>
    <property type="match status" value="1"/>
</dbReference>
<dbReference type="PANTHER" id="PTHR43249">
    <property type="entry name" value="UDP-N-ACETYL-2-AMINO-2-DEOXY-D-GLUCURONATE OXIDASE"/>
    <property type="match status" value="1"/>
</dbReference>
<evidence type="ECO:0000259" key="1">
    <source>
        <dbReference type="Pfam" id="PF01408"/>
    </source>
</evidence>
<proteinExistence type="predicted"/>
<accession>A0A398DLH7</accession>
<dbReference type="EMBL" id="QXIY01000040">
    <property type="protein sequence ID" value="RIE16015.1"/>
    <property type="molecule type" value="Genomic_DNA"/>
</dbReference>
<protein>
    <submittedName>
        <fullName evidence="3">Gfo/Idh/MocA family oxidoreductase</fullName>
    </submittedName>
</protein>
<dbReference type="Pfam" id="PF01408">
    <property type="entry name" value="GFO_IDH_MocA"/>
    <property type="match status" value="1"/>
</dbReference>
<feature type="domain" description="Gfo/Idh/MocA-like oxidoreductase N-terminal" evidence="1">
    <location>
        <begin position="5"/>
        <end position="119"/>
    </location>
</feature>
<feature type="domain" description="Gfo/Idh/MocA-like oxidoreductase C-terminal" evidence="2">
    <location>
        <begin position="134"/>
        <end position="339"/>
    </location>
</feature>
<dbReference type="InterPro" id="IPR036291">
    <property type="entry name" value="NAD(P)-bd_dom_sf"/>
</dbReference>
<dbReference type="OrthoDB" id="9793050at2"/>
<dbReference type="InterPro" id="IPR004104">
    <property type="entry name" value="Gfo/Idh/MocA-like_OxRdtase_C"/>
</dbReference>
<dbReference type="GO" id="GO:0000166">
    <property type="term" value="F:nucleotide binding"/>
    <property type="evidence" value="ECO:0007669"/>
    <property type="project" value="InterPro"/>
</dbReference>
<evidence type="ECO:0000313" key="3">
    <source>
        <dbReference type="EMBL" id="RIE16015.1"/>
    </source>
</evidence>
<dbReference type="RefSeq" id="WP_119086416.1">
    <property type="nucleotide sequence ID" value="NZ_QXIY01000040.1"/>
</dbReference>
<dbReference type="AlphaFoldDB" id="A0A398DLH7"/>
<reference evidence="3 4" key="1">
    <citation type="submission" date="2018-09" db="EMBL/GenBank/DDBJ databases">
        <title>Discovery and Ecogenomic Context for Candidatus Cryosericales, a Global Caldiserica Order Active in Thawing Permafrost.</title>
        <authorList>
            <person name="Martinez M.A."/>
            <person name="Woodcroft B.J."/>
            <person name="Ignacio Espinoza J.C."/>
            <person name="Zayed A."/>
            <person name="Singleton C.M."/>
            <person name="Boyd J."/>
            <person name="Li Y.-F."/>
            <person name="Purvine S."/>
            <person name="Maughan H."/>
            <person name="Hodgkins S.B."/>
            <person name="Anderson D."/>
            <person name="Sederholm M."/>
            <person name="Temperton B."/>
            <person name="Saleska S.R."/>
            <person name="Tyson G.W."/>
            <person name="Rich V.I."/>
        </authorList>
    </citation>
    <scope>NUCLEOTIDE SEQUENCE [LARGE SCALE GENOMIC DNA]</scope>
    <source>
        <strain evidence="3 4">SMC1</strain>
    </source>
</reference>
<comment type="caution">
    <text evidence="3">The sequence shown here is derived from an EMBL/GenBank/DDBJ whole genome shotgun (WGS) entry which is preliminary data.</text>
</comment>
<organism evidence="3 4">
    <name type="scientific">Candidatus Cryosericum septentrionale</name>
    <dbReference type="NCBI Taxonomy" id="2290913"/>
    <lineage>
        <taxon>Bacteria</taxon>
        <taxon>Pseudomonadati</taxon>
        <taxon>Caldisericota/Cryosericota group</taxon>
        <taxon>Candidatus Cryosericota</taxon>
        <taxon>Candidatus Cryosericia</taxon>
        <taxon>Candidatus Cryosericales</taxon>
        <taxon>Candidatus Cryosericaceae</taxon>
        <taxon>Candidatus Cryosericum</taxon>
    </lineage>
</organism>
<name>A0A398DLH7_9BACT</name>
<dbReference type="InterPro" id="IPR000683">
    <property type="entry name" value="Gfo/Idh/MocA-like_OxRdtase_N"/>
</dbReference>
<dbReference type="Gene3D" id="3.30.360.10">
    <property type="entry name" value="Dihydrodipicolinate Reductase, domain 2"/>
    <property type="match status" value="1"/>
</dbReference>
<keyword evidence="4" id="KW-1185">Reference proteome</keyword>
<dbReference type="InterPro" id="IPR052515">
    <property type="entry name" value="Gfo/Idh/MocA_Oxidoreductase"/>
</dbReference>
<dbReference type="Pfam" id="PF02894">
    <property type="entry name" value="GFO_IDH_MocA_C"/>
    <property type="match status" value="1"/>
</dbReference>
<dbReference type="SUPFAM" id="SSF55347">
    <property type="entry name" value="Glyceraldehyde-3-phosphate dehydrogenase-like, C-terminal domain"/>
    <property type="match status" value="1"/>
</dbReference>
<gene>
    <name evidence="3" type="ORF">SMC1_08865</name>
</gene>
<evidence type="ECO:0000259" key="2">
    <source>
        <dbReference type="Pfam" id="PF02894"/>
    </source>
</evidence>
<dbReference type="PANTHER" id="PTHR43249:SF1">
    <property type="entry name" value="D-GLUCOSIDE 3-DEHYDROGENASE"/>
    <property type="match status" value="1"/>
</dbReference>
<sequence>MSTDFALVGCGRISRKHCEALTKVQGAKLVAVCDLIRDRAESTGMQWDVPWYTSHETMLGEIHPAIVNVCTESGNHASVAIDVMKRFGCSVIVEKPMALQLSDADAMIQTAREANVRLFTVKQNRFNGPIQLLKRALDEGRFGRVLMITSRVRWHRTQEYYDQAPWRGTWAQDGGCITNQAIHYVDLMQWLGGPVSSVYAASRRFLHRMEAEDAAVATWQFQSGALGAFEATTCANPKDLEGSITVLGEKGEVEIAGFAVNQVRTWAFAEERPEDLQVQDASYVPDNVYGFGHEALFRSILNSLATGQPNMLEGGEGRRTLELVTAMYEAMETGMPVKLGTSYPHSRLGGSNVD</sequence>
<dbReference type="SUPFAM" id="SSF51735">
    <property type="entry name" value="NAD(P)-binding Rossmann-fold domains"/>
    <property type="match status" value="1"/>
</dbReference>